<comment type="caution">
    <text evidence="1">The sequence shown here is derived from an EMBL/GenBank/DDBJ whole genome shotgun (WGS) entry which is preliminary data.</text>
</comment>
<proteinExistence type="predicted"/>
<keyword evidence="2" id="KW-1185">Reference proteome</keyword>
<dbReference type="EMBL" id="JBHLVZ010000014">
    <property type="protein sequence ID" value="MFC0385809.1"/>
    <property type="molecule type" value="Genomic_DNA"/>
</dbReference>
<organism evidence="1 2">
    <name type="scientific">Muricoccus vinaceus</name>
    <dbReference type="NCBI Taxonomy" id="424704"/>
    <lineage>
        <taxon>Bacteria</taxon>
        <taxon>Pseudomonadati</taxon>
        <taxon>Pseudomonadota</taxon>
        <taxon>Alphaproteobacteria</taxon>
        <taxon>Acetobacterales</taxon>
        <taxon>Roseomonadaceae</taxon>
        <taxon>Muricoccus</taxon>
    </lineage>
</organism>
<evidence type="ECO:0000313" key="2">
    <source>
        <dbReference type="Proteomes" id="UP001589789"/>
    </source>
</evidence>
<name>A0ABV6IQC1_9PROT</name>
<reference evidence="1 2" key="1">
    <citation type="submission" date="2024-09" db="EMBL/GenBank/DDBJ databases">
        <authorList>
            <person name="Sun Q."/>
            <person name="Mori K."/>
        </authorList>
    </citation>
    <scope>NUCLEOTIDE SEQUENCE [LARGE SCALE GENOMIC DNA]</scope>
    <source>
        <strain evidence="1 2">CCM 7468</strain>
    </source>
</reference>
<dbReference type="RefSeq" id="WP_377049958.1">
    <property type="nucleotide sequence ID" value="NZ_JBHLVZ010000014.1"/>
</dbReference>
<accession>A0ABV6IQC1</accession>
<evidence type="ECO:0008006" key="3">
    <source>
        <dbReference type="Google" id="ProtNLM"/>
    </source>
</evidence>
<sequence length="94" mass="10068">MARKNTINPFAPYAWLAEAGWVFAMHSAQLWADPTKAGTRLISLGAEKQRAFAEGAMKAGAAAMRGASPETVAKLAMAPARRRVRANARKIQTG</sequence>
<evidence type="ECO:0000313" key="1">
    <source>
        <dbReference type="EMBL" id="MFC0385809.1"/>
    </source>
</evidence>
<dbReference type="Proteomes" id="UP001589789">
    <property type="component" value="Unassembled WGS sequence"/>
</dbReference>
<protein>
    <recommendedName>
        <fullName evidence="3">Antifreeze protein</fullName>
    </recommendedName>
</protein>
<gene>
    <name evidence="1" type="ORF">ACFFIC_09585</name>
</gene>